<feature type="compositionally biased region" description="Basic and acidic residues" evidence="1">
    <location>
        <begin position="120"/>
        <end position="141"/>
    </location>
</feature>
<name>A0A6J7GV00_9ZZZZ</name>
<accession>A0A6J7GV00</accession>
<organism evidence="2">
    <name type="scientific">freshwater metagenome</name>
    <dbReference type="NCBI Taxonomy" id="449393"/>
    <lineage>
        <taxon>unclassified sequences</taxon>
        <taxon>metagenomes</taxon>
        <taxon>ecological metagenomes</taxon>
    </lineage>
</organism>
<evidence type="ECO:0000313" key="2">
    <source>
        <dbReference type="EMBL" id="CAB4910726.1"/>
    </source>
</evidence>
<dbReference type="AlphaFoldDB" id="A0A6J7GV00"/>
<sequence>MREELKPYLDMANGLTEITRQRATEVAKALIAQGMALSAKGGVSDKDVRDVADEVLSSVKENREFLLELVRTEVQKATGAMGFVHTDELDALRRHIERLERQVTTVKAQLAEFATAAEADAPKPKASKKTESKKKTAKASE</sequence>
<dbReference type="EMBL" id="CAFBMR010000022">
    <property type="protein sequence ID" value="CAB4910726.1"/>
    <property type="molecule type" value="Genomic_DNA"/>
</dbReference>
<protein>
    <submittedName>
        <fullName evidence="2">Unannotated protein</fullName>
    </submittedName>
</protein>
<reference evidence="2" key="1">
    <citation type="submission" date="2020-05" db="EMBL/GenBank/DDBJ databases">
        <authorList>
            <person name="Chiriac C."/>
            <person name="Salcher M."/>
            <person name="Ghai R."/>
            <person name="Kavagutti S V."/>
        </authorList>
    </citation>
    <scope>NUCLEOTIDE SEQUENCE</scope>
</reference>
<gene>
    <name evidence="2" type="ORF">UFOPK3610_00776</name>
</gene>
<feature type="region of interest" description="Disordered" evidence="1">
    <location>
        <begin position="115"/>
        <end position="141"/>
    </location>
</feature>
<proteinExistence type="predicted"/>
<evidence type="ECO:0000256" key="1">
    <source>
        <dbReference type="SAM" id="MobiDB-lite"/>
    </source>
</evidence>